<name>A0A6J7X8M0_9CAUD</name>
<reference evidence="1" key="1">
    <citation type="submission" date="2020-05" db="EMBL/GenBank/DDBJ databases">
        <authorList>
            <person name="Chiriac C."/>
            <person name="Salcher M."/>
            <person name="Ghai R."/>
            <person name="Kavagutti S V."/>
        </authorList>
    </citation>
    <scope>NUCLEOTIDE SEQUENCE</scope>
</reference>
<accession>A0A6J7X8M0</accession>
<sequence length="73" mass="8942">MAEVTRRSTWSEEAKEREREWSRNRYATYGYAVQDIKGNIVHVYGRKCRAETFCNFHPEYSFYKVRRDTLERI</sequence>
<organism evidence="1">
    <name type="scientific">uncultured Caudovirales phage</name>
    <dbReference type="NCBI Taxonomy" id="2100421"/>
    <lineage>
        <taxon>Viruses</taxon>
        <taxon>Duplodnaviria</taxon>
        <taxon>Heunggongvirae</taxon>
        <taxon>Uroviricota</taxon>
        <taxon>Caudoviricetes</taxon>
        <taxon>Peduoviridae</taxon>
        <taxon>Maltschvirus</taxon>
        <taxon>Maltschvirus maltsch</taxon>
    </lineage>
</organism>
<proteinExistence type="predicted"/>
<dbReference type="EMBL" id="LR798355">
    <property type="protein sequence ID" value="CAB5226063.1"/>
    <property type="molecule type" value="Genomic_DNA"/>
</dbReference>
<protein>
    <submittedName>
        <fullName evidence="1">Uncharacterized protein</fullName>
    </submittedName>
</protein>
<evidence type="ECO:0000313" key="1">
    <source>
        <dbReference type="EMBL" id="CAB5226063.1"/>
    </source>
</evidence>
<gene>
    <name evidence="1" type="ORF">UFOVP757_34</name>
</gene>